<sequence>MQKKLKILHIIKSLGRGGAEKLIAETSRIHNRDKFEIYCIYFHQRPHHVIEELKSCGVHVTYFQAGNFGLLNQISRVSTYIKSQDIDLIHAHLPWAGILARLAGYHHEVPIIYTEHNVWHRYNKLTYFLNRLTYSMQDLVIAVSDEVAHAIKPFESLSFKNKNPKIITLQNAVDTAFFTKNIELGNQIKTSLSIPNKAFVVGNVAVFRKQKRLDIWIKEATKIWEKLPSTHFILVGDGPLLPLIQSMVNESPAAKNFHLVGIQHDVLPYLCAMDLFMISSAFEGLPIAMLEAMSCKIPIVSCQAGGIGEVIEPGKEGFLCTVENHDKLATLCLQALQDPSTLVLMGENARKKVKENFSLDKFASQLETIYQGTVQTTKKTAEE</sequence>
<dbReference type="PANTHER" id="PTHR45947:SF3">
    <property type="entry name" value="SULFOQUINOVOSYL TRANSFERASE SQD2"/>
    <property type="match status" value="1"/>
</dbReference>
<name>A0ABS9V1D1_9BACT</name>
<evidence type="ECO:0000259" key="2">
    <source>
        <dbReference type="Pfam" id="PF13439"/>
    </source>
</evidence>
<protein>
    <submittedName>
        <fullName evidence="3">Glycosyltransferase</fullName>
        <ecNumber evidence="3">2.4.-.-</ecNumber>
    </submittedName>
</protein>
<accession>A0ABS9V1D1</accession>
<gene>
    <name evidence="3" type="ORF">MM239_12535</name>
</gene>
<dbReference type="SUPFAM" id="SSF53756">
    <property type="entry name" value="UDP-Glycosyltransferase/glycogen phosphorylase"/>
    <property type="match status" value="1"/>
</dbReference>
<keyword evidence="3" id="KW-0808">Transferase</keyword>
<keyword evidence="4" id="KW-1185">Reference proteome</keyword>
<dbReference type="InterPro" id="IPR001296">
    <property type="entry name" value="Glyco_trans_1"/>
</dbReference>
<comment type="caution">
    <text evidence="3">The sequence shown here is derived from an EMBL/GenBank/DDBJ whole genome shotgun (WGS) entry which is preliminary data.</text>
</comment>
<dbReference type="InterPro" id="IPR050194">
    <property type="entry name" value="Glycosyltransferase_grp1"/>
</dbReference>
<feature type="domain" description="Glycosyl transferase family 1" evidence="1">
    <location>
        <begin position="188"/>
        <end position="351"/>
    </location>
</feature>
<evidence type="ECO:0000313" key="4">
    <source>
        <dbReference type="Proteomes" id="UP001165489"/>
    </source>
</evidence>
<reference evidence="3" key="1">
    <citation type="submission" date="2022-03" db="EMBL/GenBank/DDBJ databases">
        <title>De novo assembled genomes of Belliella spp. (Cyclobacteriaceae) strains.</title>
        <authorList>
            <person name="Szabo A."/>
            <person name="Korponai K."/>
            <person name="Felfoldi T."/>
        </authorList>
    </citation>
    <scope>NUCLEOTIDE SEQUENCE</scope>
    <source>
        <strain evidence="3">DSM 111904</strain>
    </source>
</reference>
<dbReference type="EMBL" id="JAKZGP010000032">
    <property type="protein sequence ID" value="MCH7410227.1"/>
    <property type="molecule type" value="Genomic_DNA"/>
</dbReference>
<dbReference type="Pfam" id="PF00534">
    <property type="entry name" value="Glycos_transf_1"/>
    <property type="match status" value="1"/>
</dbReference>
<dbReference type="RefSeq" id="WP_241348594.1">
    <property type="nucleotide sequence ID" value="NZ_JAKZGP010000032.1"/>
</dbReference>
<proteinExistence type="predicted"/>
<dbReference type="PANTHER" id="PTHR45947">
    <property type="entry name" value="SULFOQUINOVOSYL TRANSFERASE SQD2"/>
    <property type="match status" value="1"/>
</dbReference>
<organism evidence="3 4">
    <name type="scientific">Belliella filtrata</name>
    <dbReference type="NCBI Taxonomy" id="2923435"/>
    <lineage>
        <taxon>Bacteria</taxon>
        <taxon>Pseudomonadati</taxon>
        <taxon>Bacteroidota</taxon>
        <taxon>Cytophagia</taxon>
        <taxon>Cytophagales</taxon>
        <taxon>Cyclobacteriaceae</taxon>
        <taxon>Belliella</taxon>
    </lineage>
</organism>
<dbReference type="GO" id="GO:0016757">
    <property type="term" value="F:glycosyltransferase activity"/>
    <property type="evidence" value="ECO:0007669"/>
    <property type="project" value="UniProtKB-KW"/>
</dbReference>
<dbReference type="Pfam" id="PF13439">
    <property type="entry name" value="Glyco_transf_4"/>
    <property type="match status" value="1"/>
</dbReference>
<dbReference type="Gene3D" id="3.40.50.2000">
    <property type="entry name" value="Glycogen Phosphorylase B"/>
    <property type="match status" value="2"/>
</dbReference>
<evidence type="ECO:0000313" key="3">
    <source>
        <dbReference type="EMBL" id="MCH7410227.1"/>
    </source>
</evidence>
<dbReference type="InterPro" id="IPR028098">
    <property type="entry name" value="Glyco_trans_4-like_N"/>
</dbReference>
<dbReference type="Proteomes" id="UP001165489">
    <property type="component" value="Unassembled WGS sequence"/>
</dbReference>
<feature type="domain" description="Glycosyltransferase subfamily 4-like N-terminal" evidence="2">
    <location>
        <begin position="17"/>
        <end position="175"/>
    </location>
</feature>
<evidence type="ECO:0000259" key="1">
    <source>
        <dbReference type="Pfam" id="PF00534"/>
    </source>
</evidence>
<dbReference type="EC" id="2.4.-.-" evidence="3"/>
<keyword evidence="3" id="KW-0328">Glycosyltransferase</keyword>